<reference evidence="1" key="1">
    <citation type="submission" date="2023-03" db="EMBL/GenBank/DDBJ databases">
        <title>Massive genome expansion in bonnet fungi (Mycena s.s.) driven by repeated elements and novel gene families across ecological guilds.</title>
        <authorList>
            <consortium name="Lawrence Berkeley National Laboratory"/>
            <person name="Harder C.B."/>
            <person name="Miyauchi S."/>
            <person name="Viragh M."/>
            <person name="Kuo A."/>
            <person name="Thoen E."/>
            <person name="Andreopoulos B."/>
            <person name="Lu D."/>
            <person name="Skrede I."/>
            <person name="Drula E."/>
            <person name="Henrissat B."/>
            <person name="Morin E."/>
            <person name="Kohler A."/>
            <person name="Barry K."/>
            <person name="LaButti K."/>
            <person name="Morin E."/>
            <person name="Salamov A."/>
            <person name="Lipzen A."/>
            <person name="Mereny Z."/>
            <person name="Hegedus B."/>
            <person name="Baldrian P."/>
            <person name="Stursova M."/>
            <person name="Weitz H."/>
            <person name="Taylor A."/>
            <person name="Grigoriev I.V."/>
            <person name="Nagy L.G."/>
            <person name="Martin F."/>
            <person name="Kauserud H."/>
        </authorList>
    </citation>
    <scope>NUCLEOTIDE SEQUENCE</scope>
    <source>
        <strain evidence="1">CBHHK002</strain>
    </source>
</reference>
<accession>A0AAD7F740</accession>
<dbReference type="Proteomes" id="UP001218218">
    <property type="component" value="Unassembled WGS sequence"/>
</dbReference>
<name>A0AAD7F740_9AGAR</name>
<dbReference type="AlphaFoldDB" id="A0AAD7F740"/>
<organism evidence="1 2">
    <name type="scientific">Mycena albidolilacea</name>
    <dbReference type="NCBI Taxonomy" id="1033008"/>
    <lineage>
        <taxon>Eukaryota</taxon>
        <taxon>Fungi</taxon>
        <taxon>Dikarya</taxon>
        <taxon>Basidiomycota</taxon>
        <taxon>Agaricomycotina</taxon>
        <taxon>Agaricomycetes</taxon>
        <taxon>Agaricomycetidae</taxon>
        <taxon>Agaricales</taxon>
        <taxon>Marasmiineae</taxon>
        <taxon>Mycenaceae</taxon>
        <taxon>Mycena</taxon>
    </lineage>
</organism>
<dbReference type="EMBL" id="JARIHO010000001">
    <property type="protein sequence ID" value="KAJ7369173.1"/>
    <property type="molecule type" value="Genomic_DNA"/>
</dbReference>
<gene>
    <name evidence="1" type="ORF">DFH08DRAFT_833237</name>
</gene>
<comment type="caution">
    <text evidence="1">The sequence shown here is derived from an EMBL/GenBank/DDBJ whole genome shotgun (WGS) entry which is preliminary data.</text>
</comment>
<sequence length="229" mass="25612">MHRGWMALVLLSRRCPPALRRIVITSLPVNPSSTRRATPPSSYSDACTTSTARMTNLSNQRRTNERTNEPWDGMEQNIVIFPLLQHTPGHIISRLSSSSAPPPLVGSASLPLFSPLSLSSRYRLLVSKSNPKPKNRIQSTLTLRLPLPLFASFLFLLLSDIYPRYTPHSLPHSLSIYPSCFAICQLSTNQTTILSLSYFHVSFPFGFRAQLAITTTGPRLPFFPSRIHP</sequence>
<protein>
    <submittedName>
        <fullName evidence="1">Uncharacterized protein</fullName>
    </submittedName>
</protein>
<evidence type="ECO:0000313" key="2">
    <source>
        <dbReference type="Proteomes" id="UP001218218"/>
    </source>
</evidence>
<evidence type="ECO:0000313" key="1">
    <source>
        <dbReference type="EMBL" id="KAJ7369173.1"/>
    </source>
</evidence>
<keyword evidence="2" id="KW-1185">Reference proteome</keyword>
<proteinExistence type="predicted"/>